<proteinExistence type="predicted"/>
<evidence type="ECO:0000313" key="1">
    <source>
        <dbReference type="EMBL" id="NML32715.1"/>
    </source>
</evidence>
<dbReference type="Proteomes" id="UP000583127">
    <property type="component" value="Unassembled WGS sequence"/>
</dbReference>
<keyword evidence="2" id="KW-1185">Reference proteome</keyword>
<gene>
    <name evidence="1" type="ORF">HHL14_17955</name>
</gene>
<name>A0A7X9X7A4_9BURK</name>
<comment type="caution">
    <text evidence="1">The sequence shown here is derived from an EMBL/GenBank/DDBJ whole genome shotgun (WGS) entry which is preliminary data.</text>
</comment>
<dbReference type="Pfam" id="PF10933">
    <property type="entry name" value="DUF2827"/>
    <property type="match status" value="1"/>
</dbReference>
<reference evidence="1 2" key="1">
    <citation type="submission" date="2020-04" db="EMBL/GenBank/DDBJ databases">
        <title>Paraburkholderia sp. G-4-1-8 isolated from soil.</title>
        <authorList>
            <person name="Dahal R.H."/>
        </authorList>
    </citation>
    <scope>NUCLEOTIDE SEQUENCE [LARGE SCALE GENOMIC DNA]</scope>
    <source>
        <strain evidence="1 2">G-4-1-8</strain>
    </source>
</reference>
<dbReference type="RefSeq" id="WP_169498964.1">
    <property type="nucleotide sequence ID" value="NZ_JABBFZ010000010.1"/>
</dbReference>
<dbReference type="InterPro" id="IPR021234">
    <property type="entry name" value="DUF2827"/>
</dbReference>
<dbReference type="EMBL" id="JABBFZ010000010">
    <property type="protein sequence ID" value="NML32715.1"/>
    <property type="molecule type" value="Genomic_DNA"/>
</dbReference>
<dbReference type="AlphaFoldDB" id="A0A7X9X7A4"/>
<evidence type="ECO:0000313" key="2">
    <source>
        <dbReference type="Proteomes" id="UP000583127"/>
    </source>
</evidence>
<organism evidence="1 2">
    <name type="scientific">Paraburkholderia antibiotica</name>
    <dbReference type="NCBI Taxonomy" id="2728839"/>
    <lineage>
        <taxon>Bacteria</taxon>
        <taxon>Pseudomonadati</taxon>
        <taxon>Pseudomonadota</taxon>
        <taxon>Betaproteobacteria</taxon>
        <taxon>Burkholderiales</taxon>
        <taxon>Burkholderiaceae</taxon>
        <taxon>Paraburkholderia</taxon>
    </lineage>
</organism>
<protein>
    <submittedName>
        <fullName evidence="1">DUF2827 domain-containing protein</fullName>
    </submittedName>
</protein>
<accession>A0A7X9X7A4</accession>
<sequence length="392" mass="44622">MKNSNVAKKKADTKGRRQNLKVGVSLFVRKGQQSLWENGIFQNCLFLVMLLKQVPSIGEVYLVVGGGGGDVEDAKNFIEDSPAPLIDLNDAMNQLDLMIEMSAQLNREWIVSFRERGGRVISMRVGNDYVIDIERMVFDRQQALLISAAPYDEIWTLPEYERTCMPYYRSAMRAPVRLMPHLWSPVVLERAATALPDGESFGYKPGRPRWRAGVFEPNICMVKTSQIPMLCCENAHRENADVLEHVWVYNTVGVKEHAGFFAFARSLDIVKHGIASFEGRFPFWQVMSKYVDVVVTHQWENAQNYVYYEALYGGYPLIHNSHLIGDCGYRYHDFDCEEGGGMLLHAFNMHDLNLDAYRRKAGAFLKTLDPLNAANVKIYGDAIDAVFDRGER</sequence>